<sequence>MDDRRSQSAAGLSETGRASSYDPTQNPLPSGAIRAPPGERQIAYPPEFPRAKIHATPEGTTSVHIGVRPRAHPLKDGPVAAREEQQRRPGYGELGSESDADSRPTDDGRAHDGIYTYDYGDDEALPVGGAAQGTRVRAHPPPPTVAEENAYGVPFGKRLKAMINLRREAEEKGLQLSLQSEQSERSVSVDATSQGKVRRKPVPRYVQAGGTPTNASPAGGTAGEGETAVIGKQKSEPEINEDAMARAARREKRRREKEIGRKGEGHYRSQSEQPPPTSAAAADDPYNMPLMALSLRSQSVLEGATPHAYRTSPVSTRALVPPMPEGEEYDSETEAERQAAWEEYYRLMSMYDGAPPGGGGGFAAPLDQETTHGYSFPDWADSQTPGYPYNVGAVPEFAAGGPGKMPAVRPPMGMGMGMGVPMYTGQPQPPMFYGFQHPGMMPQHHPGMGAEYGPMAPGVYDDGAMMEPAAAASVQRHPGVPIAGPPLRTKPPARPVPPDSDSRRDVRFAGVAEAPPKLAPRHSGYSGWRYPAQAGYMSSDHTPASSVLTSPTGDAPDPMDAYSPRGSYAQHGYYGYSPYPSYPNTPSVNSAAGYNAQADPFTFEEMSTAVQQVSLPKQKSEQNLQDRRKKSWYGPRQ</sequence>
<accession>A0ACC2UVZ1</accession>
<proteinExistence type="predicted"/>
<gene>
    <name evidence="1" type="ORF">QFC19_009514</name>
</gene>
<evidence type="ECO:0000313" key="1">
    <source>
        <dbReference type="EMBL" id="KAJ9090656.1"/>
    </source>
</evidence>
<comment type="caution">
    <text evidence="1">The sequence shown here is derived from an EMBL/GenBank/DDBJ whole genome shotgun (WGS) entry which is preliminary data.</text>
</comment>
<dbReference type="EMBL" id="JASBWR010000165">
    <property type="protein sequence ID" value="KAJ9090656.1"/>
    <property type="molecule type" value="Genomic_DNA"/>
</dbReference>
<name>A0ACC2UVZ1_9TREE</name>
<organism evidence="1 2">
    <name type="scientific">Naganishia cerealis</name>
    <dbReference type="NCBI Taxonomy" id="610337"/>
    <lineage>
        <taxon>Eukaryota</taxon>
        <taxon>Fungi</taxon>
        <taxon>Dikarya</taxon>
        <taxon>Basidiomycota</taxon>
        <taxon>Agaricomycotina</taxon>
        <taxon>Tremellomycetes</taxon>
        <taxon>Filobasidiales</taxon>
        <taxon>Filobasidiaceae</taxon>
        <taxon>Naganishia</taxon>
    </lineage>
</organism>
<evidence type="ECO:0000313" key="2">
    <source>
        <dbReference type="Proteomes" id="UP001241377"/>
    </source>
</evidence>
<reference evidence="1" key="1">
    <citation type="submission" date="2023-04" db="EMBL/GenBank/DDBJ databases">
        <title>Draft Genome sequencing of Naganishia species isolated from polar environments using Oxford Nanopore Technology.</title>
        <authorList>
            <person name="Leo P."/>
            <person name="Venkateswaran K."/>
        </authorList>
    </citation>
    <scope>NUCLEOTIDE SEQUENCE</scope>
    <source>
        <strain evidence="1">MNA-CCFEE 5261</strain>
    </source>
</reference>
<keyword evidence="2" id="KW-1185">Reference proteome</keyword>
<protein>
    <submittedName>
        <fullName evidence="1">Uncharacterized protein</fullName>
    </submittedName>
</protein>
<dbReference type="Proteomes" id="UP001241377">
    <property type="component" value="Unassembled WGS sequence"/>
</dbReference>